<keyword evidence="2 6" id="KW-0889">Transcription antitermination</keyword>
<evidence type="ECO:0000256" key="3">
    <source>
        <dbReference type="ARBA" id="ARBA00022884"/>
    </source>
</evidence>
<reference evidence="8 9" key="1">
    <citation type="submission" date="2020-08" db="EMBL/GenBank/DDBJ databases">
        <title>Genome sequence of Weissella diestrammenae KACC 16890T.</title>
        <authorList>
            <person name="Hyun D.-W."/>
            <person name="Bae J.-W."/>
        </authorList>
    </citation>
    <scope>NUCLEOTIDE SEQUENCE [LARGE SCALE GENOMIC DNA]</scope>
    <source>
        <strain evidence="8 9">KACC 16890</strain>
    </source>
</reference>
<dbReference type="GO" id="GO:0005829">
    <property type="term" value="C:cytosol"/>
    <property type="evidence" value="ECO:0007669"/>
    <property type="project" value="TreeGrafter"/>
</dbReference>
<evidence type="ECO:0000256" key="1">
    <source>
        <dbReference type="ARBA" id="ARBA00005952"/>
    </source>
</evidence>
<dbReference type="KEGG" id="wdi:H9L19_01915"/>
<sequence>MTKLTRHAIRQTAFQTLFGLSANPEANVSDVVLQVLAGDPEIEWTDEAPVEVVNLVENVRAHATEADLLISEHLAAGWTLDRLNRVDLELMRLAIYEATFGDVPTKVAVDEALNLARDFTDDTSSKFINGVLSKVLTF</sequence>
<keyword evidence="9" id="KW-1185">Reference proteome</keyword>
<evidence type="ECO:0000313" key="9">
    <source>
        <dbReference type="Proteomes" id="UP000515800"/>
    </source>
</evidence>
<organism evidence="8 9">
    <name type="scientific">Weissella diestrammenae</name>
    <dbReference type="NCBI Taxonomy" id="1162633"/>
    <lineage>
        <taxon>Bacteria</taxon>
        <taxon>Bacillati</taxon>
        <taxon>Bacillota</taxon>
        <taxon>Bacilli</taxon>
        <taxon>Lactobacillales</taxon>
        <taxon>Lactobacillaceae</taxon>
        <taxon>Weissella</taxon>
    </lineage>
</organism>
<evidence type="ECO:0000256" key="5">
    <source>
        <dbReference type="ARBA" id="ARBA00023163"/>
    </source>
</evidence>
<dbReference type="PANTHER" id="PTHR11078:SF3">
    <property type="entry name" value="ANTITERMINATION NUSB DOMAIN-CONTAINING PROTEIN"/>
    <property type="match status" value="1"/>
</dbReference>
<dbReference type="AlphaFoldDB" id="A0A7G9T6D1"/>
<dbReference type="HAMAP" id="MF_00073">
    <property type="entry name" value="NusB"/>
    <property type="match status" value="1"/>
</dbReference>
<dbReference type="EMBL" id="CP060724">
    <property type="protein sequence ID" value="QNN75656.1"/>
    <property type="molecule type" value="Genomic_DNA"/>
</dbReference>
<dbReference type="GO" id="GO:0006353">
    <property type="term" value="P:DNA-templated transcription termination"/>
    <property type="evidence" value="ECO:0007669"/>
    <property type="project" value="UniProtKB-UniRule"/>
</dbReference>
<accession>A0A7G9T6D1</accession>
<proteinExistence type="inferred from homology"/>
<dbReference type="Gene3D" id="1.10.940.10">
    <property type="entry name" value="NusB-like"/>
    <property type="match status" value="1"/>
</dbReference>
<dbReference type="Proteomes" id="UP000515800">
    <property type="component" value="Chromosome"/>
</dbReference>
<evidence type="ECO:0000256" key="2">
    <source>
        <dbReference type="ARBA" id="ARBA00022814"/>
    </source>
</evidence>
<dbReference type="Pfam" id="PF01029">
    <property type="entry name" value="NusB"/>
    <property type="match status" value="1"/>
</dbReference>
<dbReference type="GO" id="GO:0031564">
    <property type="term" value="P:transcription antitermination"/>
    <property type="evidence" value="ECO:0007669"/>
    <property type="project" value="UniProtKB-KW"/>
</dbReference>
<dbReference type="SUPFAM" id="SSF48013">
    <property type="entry name" value="NusB-like"/>
    <property type="match status" value="1"/>
</dbReference>
<name>A0A7G9T6D1_9LACO</name>
<keyword evidence="3 6" id="KW-0694">RNA-binding</keyword>
<evidence type="ECO:0000313" key="8">
    <source>
        <dbReference type="EMBL" id="QNN75656.1"/>
    </source>
</evidence>
<dbReference type="PANTHER" id="PTHR11078">
    <property type="entry name" value="N UTILIZATION SUBSTANCE PROTEIN B-RELATED"/>
    <property type="match status" value="1"/>
</dbReference>
<dbReference type="GO" id="GO:0003723">
    <property type="term" value="F:RNA binding"/>
    <property type="evidence" value="ECO:0007669"/>
    <property type="project" value="UniProtKB-UniRule"/>
</dbReference>
<evidence type="ECO:0000259" key="7">
    <source>
        <dbReference type="Pfam" id="PF01029"/>
    </source>
</evidence>
<comment type="function">
    <text evidence="6">Involved in transcription antitermination. Required for transcription of ribosomal RNA (rRNA) genes. Binds specifically to the boxA antiterminator sequence of the ribosomal RNA (rrn) operons.</text>
</comment>
<gene>
    <name evidence="6 8" type="primary">nusB</name>
    <name evidence="8" type="ORF">H9L19_01915</name>
</gene>
<evidence type="ECO:0000256" key="4">
    <source>
        <dbReference type="ARBA" id="ARBA00023015"/>
    </source>
</evidence>
<dbReference type="NCBIfam" id="NF001223">
    <property type="entry name" value="PRK00202.1-1"/>
    <property type="match status" value="1"/>
</dbReference>
<feature type="domain" description="NusB/RsmB/TIM44" evidence="7">
    <location>
        <begin position="8"/>
        <end position="136"/>
    </location>
</feature>
<dbReference type="RefSeq" id="WP_187529488.1">
    <property type="nucleotide sequence ID" value="NZ_CP060724.1"/>
</dbReference>
<protein>
    <recommendedName>
        <fullName evidence="6">Transcription antitermination protein NusB</fullName>
    </recommendedName>
    <alternativeName>
        <fullName evidence="6">Antitermination factor NusB</fullName>
    </alternativeName>
</protein>
<evidence type="ECO:0000256" key="6">
    <source>
        <dbReference type="HAMAP-Rule" id="MF_00073"/>
    </source>
</evidence>
<dbReference type="InterPro" id="IPR035926">
    <property type="entry name" value="NusB-like_sf"/>
</dbReference>
<keyword evidence="5 6" id="KW-0804">Transcription</keyword>
<dbReference type="NCBIfam" id="TIGR01951">
    <property type="entry name" value="nusB"/>
    <property type="match status" value="1"/>
</dbReference>
<dbReference type="InterPro" id="IPR006027">
    <property type="entry name" value="NusB_RsmB_TIM44"/>
</dbReference>
<dbReference type="InterPro" id="IPR011605">
    <property type="entry name" value="NusB_fam"/>
</dbReference>
<comment type="similarity">
    <text evidence="1 6">Belongs to the NusB family.</text>
</comment>
<keyword evidence="4 6" id="KW-0805">Transcription regulation</keyword>